<dbReference type="AlphaFoldDB" id="A0AAU2A2C4"/>
<organism evidence="2">
    <name type="scientific">Streptomyces sp. NBC_00093</name>
    <dbReference type="NCBI Taxonomy" id="2975649"/>
    <lineage>
        <taxon>Bacteria</taxon>
        <taxon>Bacillati</taxon>
        <taxon>Actinomycetota</taxon>
        <taxon>Actinomycetes</taxon>
        <taxon>Kitasatosporales</taxon>
        <taxon>Streptomycetaceae</taxon>
        <taxon>Streptomyces</taxon>
    </lineage>
</organism>
<proteinExistence type="predicted"/>
<evidence type="ECO:0000313" key="2">
    <source>
        <dbReference type="EMBL" id="WTT17813.1"/>
    </source>
</evidence>
<accession>A0AAU2A2C4</accession>
<sequence>MKQPITAGDLAAINEQLLAQIREARGTLKDLRHEIKAGRETVQAIRTEAARLAETHVRPLLEAEVARQVDDLGKVTEQQMTKSAQKVIDEFDGLRDVLLGDERVADGREERSIPELLQDPAILARARHHAQRNAREAGRG</sequence>
<keyword evidence="1" id="KW-0175">Coiled coil</keyword>
<name>A0AAU2A2C4_9ACTN</name>
<dbReference type="EMBL" id="CP108222">
    <property type="protein sequence ID" value="WTT17813.1"/>
    <property type="molecule type" value="Genomic_DNA"/>
</dbReference>
<reference evidence="2" key="1">
    <citation type="submission" date="2022-10" db="EMBL/GenBank/DDBJ databases">
        <title>The complete genomes of actinobacterial strains from the NBC collection.</title>
        <authorList>
            <person name="Joergensen T.S."/>
            <person name="Alvarez Arevalo M."/>
            <person name="Sterndorff E.B."/>
            <person name="Faurdal D."/>
            <person name="Vuksanovic O."/>
            <person name="Mourched A.-S."/>
            <person name="Charusanti P."/>
            <person name="Shaw S."/>
            <person name="Blin K."/>
            <person name="Weber T."/>
        </authorList>
    </citation>
    <scope>NUCLEOTIDE SEQUENCE</scope>
    <source>
        <strain evidence="2">NBC_00093</strain>
    </source>
</reference>
<gene>
    <name evidence="2" type="ORF">OHA22_20835</name>
</gene>
<protein>
    <submittedName>
        <fullName evidence="2">Uncharacterized protein</fullName>
    </submittedName>
</protein>
<feature type="coiled-coil region" evidence="1">
    <location>
        <begin position="14"/>
        <end position="48"/>
    </location>
</feature>
<evidence type="ECO:0000256" key="1">
    <source>
        <dbReference type="SAM" id="Coils"/>
    </source>
</evidence>